<feature type="transmembrane region" description="Helical" evidence="2">
    <location>
        <begin position="394"/>
        <end position="410"/>
    </location>
</feature>
<feature type="transmembrane region" description="Helical" evidence="2">
    <location>
        <begin position="416"/>
        <end position="433"/>
    </location>
</feature>
<reference evidence="4" key="2">
    <citation type="submission" date="2019-09" db="EMBL/GenBank/DDBJ databases">
        <title>Expansion of phycobilisome linker gene families in mesophilic red algae.</title>
        <authorList>
            <person name="Lee J."/>
        </authorList>
    </citation>
    <scope>NUCLEOTIDE SEQUENCE [LARGE SCALE GENOMIC DNA]</scope>
    <source>
        <strain evidence="4">CCMP 1328</strain>
        <tissue evidence="4">Unicellular</tissue>
    </source>
</reference>
<accession>A0A5J4YVJ6</accession>
<sequence length="700" mass="80635">MEDAGGLETTAPSTSGNMDHAVSAAEDSSSNGKEEAKPKVTSKHPSLLASDPTTEAQFQNYFQRMGVDAQIIEDLVGVEVDEFERLPFWKTPQRGSKVKYPEKWRKYKENGKEDPFEYYGCGLWWWSWMILGADQDTLELPEAFLPTLADKFHWKLPPVGLERSYHPLFDREHIDLPDALKRHVNLQTIPHVLGLGHVVRWFLQRSSVFGFIFFLSVISIALPSIYCLIFFGVIPLGDFLECGFREFAVWVFVTNPINEVVWAFADVTLMFAALDRTLPWRNFFFYFPMLLTVYCVQCGIWAAISATVGTFTCQALVSRSISYCIVLSWYKYLKRPFYHSMHDRDEVREYKDAGLTLRKTLALLNPRGEGRKYQLTDDENADYNQWLKISFTRMLMFMVFAAYMIASKAADDNIKTLIAFIFSMFSVAFRKVIQHQAMRFSVDMNFALSGLSVYSMSAAFIAFSTPNIDNDDDNYSEAWGTYLALFSGPLSHMFVAFFHQSNLWFRFRNWIKKILKPLLMCAPVIDYSAFPVEVDMDFNGRGTTNAHPDYRRAKSFFDFFVFWGSLSAYAAYIFISWIFLVGLNTDAFPFNDSSNVALNFFDNRSFTWTDYAWSLGFSGIVAVLMFIFFAVYVWYVKRFYPDVFGSLLANMWDYGLHPFKLGFAVLIITVSLCDSIIMLMTFSRVWYFGSDFGRTNGSCL</sequence>
<evidence type="ECO:0000256" key="1">
    <source>
        <dbReference type="SAM" id="MobiDB-lite"/>
    </source>
</evidence>
<reference evidence="5" key="1">
    <citation type="journal article" date="2019" name="Nat. Commun.">
        <title>Expansion of phycobilisome linker gene families in mesophilic red algae.</title>
        <authorList>
            <person name="Lee J."/>
            <person name="Kim D."/>
            <person name="Bhattacharya D."/>
            <person name="Yoon H.S."/>
        </authorList>
    </citation>
    <scope>NUCLEOTIDE SEQUENCE [LARGE SCALE GENOMIC DNA]</scope>
    <source>
        <strain evidence="5">CCMP 1328</strain>
    </source>
</reference>
<dbReference type="AlphaFoldDB" id="A0A5J4YVJ6"/>
<evidence type="ECO:0000313" key="5">
    <source>
        <dbReference type="Proteomes" id="UP000324585"/>
    </source>
</evidence>
<feature type="transmembrane region" description="Helical" evidence="2">
    <location>
        <begin position="483"/>
        <end position="505"/>
    </location>
</feature>
<dbReference type="OMA" id="HEVAIAF"/>
<name>A0A5J4YVJ6_PORPP</name>
<comment type="caution">
    <text evidence="4">The sequence shown here is derived from an EMBL/GenBank/DDBJ whole genome shotgun (WGS) entry which is preliminary data.</text>
</comment>
<feature type="transmembrane region" description="Helical" evidence="2">
    <location>
        <begin position="445"/>
        <end position="463"/>
    </location>
</feature>
<feature type="region of interest" description="Disordered" evidence="1">
    <location>
        <begin position="1"/>
        <end position="49"/>
    </location>
</feature>
<evidence type="ECO:0008006" key="6">
    <source>
        <dbReference type="Google" id="ProtNLM"/>
    </source>
</evidence>
<dbReference type="OrthoDB" id="4445at2759"/>
<feature type="transmembrane region" description="Helical" evidence="2">
    <location>
        <begin position="611"/>
        <end position="635"/>
    </location>
</feature>
<gene>
    <name evidence="4" type="ORF">FVE85_1676</name>
    <name evidence="3" type="ORF">FVE85_4575</name>
</gene>
<evidence type="ECO:0000313" key="3">
    <source>
        <dbReference type="EMBL" id="KAA8490494.1"/>
    </source>
</evidence>
<dbReference type="EMBL" id="VRMN01000025">
    <property type="protein sequence ID" value="KAA8490494.1"/>
    <property type="molecule type" value="Genomic_DNA"/>
</dbReference>
<keyword evidence="2" id="KW-1133">Transmembrane helix</keyword>
<organism evidence="4 5">
    <name type="scientific">Porphyridium purpureum</name>
    <name type="common">Red alga</name>
    <name type="synonym">Porphyridium cruentum</name>
    <dbReference type="NCBI Taxonomy" id="35688"/>
    <lineage>
        <taxon>Eukaryota</taxon>
        <taxon>Rhodophyta</taxon>
        <taxon>Bangiophyceae</taxon>
        <taxon>Porphyridiales</taxon>
        <taxon>Porphyridiaceae</taxon>
        <taxon>Porphyridium</taxon>
    </lineage>
</organism>
<keyword evidence="2" id="KW-0812">Transmembrane</keyword>
<evidence type="ECO:0000313" key="4">
    <source>
        <dbReference type="EMBL" id="KAA8495521.1"/>
    </source>
</evidence>
<evidence type="ECO:0000256" key="2">
    <source>
        <dbReference type="SAM" id="Phobius"/>
    </source>
</evidence>
<feature type="transmembrane region" description="Helical" evidence="2">
    <location>
        <begin position="283"/>
        <end position="304"/>
    </location>
</feature>
<feature type="transmembrane region" description="Helical" evidence="2">
    <location>
        <begin position="208"/>
        <end position="235"/>
    </location>
</feature>
<dbReference type="Proteomes" id="UP000324585">
    <property type="component" value="Unassembled WGS sequence"/>
</dbReference>
<feature type="transmembrane region" description="Helical" evidence="2">
    <location>
        <begin position="247"/>
        <end position="271"/>
    </location>
</feature>
<feature type="transmembrane region" description="Helical" evidence="2">
    <location>
        <begin position="316"/>
        <end position="333"/>
    </location>
</feature>
<keyword evidence="2" id="KW-0472">Membrane</keyword>
<feature type="transmembrane region" description="Helical" evidence="2">
    <location>
        <begin position="661"/>
        <end position="682"/>
    </location>
</feature>
<dbReference type="EMBL" id="VRMN01000003">
    <property type="protein sequence ID" value="KAA8495521.1"/>
    <property type="molecule type" value="Genomic_DNA"/>
</dbReference>
<keyword evidence="5" id="KW-1185">Reference proteome</keyword>
<feature type="transmembrane region" description="Helical" evidence="2">
    <location>
        <begin position="560"/>
        <end position="580"/>
    </location>
</feature>
<proteinExistence type="predicted"/>
<protein>
    <recommendedName>
        <fullName evidence="6">Transmembrane protein</fullName>
    </recommendedName>
</protein>